<dbReference type="InterPro" id="IPR050951">
    <property type="entry name" value="Retrovirus_Pol_polyprotein"/>
</dbReference>
<dbReference type="InterPro" id="IPR036397">
    <property type="entry name" value="RNaseH_sf"/>
</dbReference>
<proteinExistence type="predicted"/>
<organism evidence="7 8">
    <name type="scientific">Exocentrus adspersus</name>
    <dbReference type="NCBI Taxonomy" id="1586481"/>
    <lineage>
        <taxon>Eukaryota</taxon>
        <taxon>Metazoa</taxon>
        <taxon>Ecdysozoa</taxon>
        <taxon>Arthropoda</taxon>
        <taxon>Hexapoda</taxon>
        <taxon>Insecta</taxon>
        <taxon>Pterygota</taxon>
        <taxon>Neoptera</taxon>
        <taxon>Endopterygota</taxon>
        <taxon>Coleoptera</taxon>
        <taxon>Polyphaga</taxon>
        <taxon>Cucujiformia</taxon>
        <taxon>Chrysomeloidea</taxon>
        <taxon>Cerambycidae</taxon>
        <taxon>Lamiinae</taxon>
        <taxon>Acanthocinini</taxon>
        <taxon>Exocentrus</taxon>
    </lineage>
</organism>
<keyword evidence="4" id="KW-0540">Nuclease</keyword>
<dbReference type="InterPro" id="IPR043128">
    <property type="entry name" value="Rev_trsase/Diguanyl_cyclase"/>
</dbReference>
<name>A0AAV8VDJ4_9CUCU</name>
<dbReference type="GO" id="GO:0003964">
    <property type="term" value="F:RNA-directed DNA polymerase activity"/>
    <property type="evidence" value="ECO:0007669"/>
    <property type="project" value="UniProtKB-EC"/>
</dbReference>
<feature type="domain" description="Integrase catalytic" evidence="6">
    <location>
        <begin position="342"/>
        <end position="499"/>
    </location>
</feature>
<keyword evidence="3" id="KW-0548">Nucleotidyltransferase</keyword>
<evidence type="ECO:0000259" key="6">
    <source>
        <dbReference type="PROSITE" id="PS50994"/>
    </source>
</evidence>
<dbReference type="Gene3D" id="3.10.10.10">
    <property type="entry name" value="HIV Type 1 Reverse Transcriptase, subunit A, domain 1"/>
    <property type="match status" value="1"/>
</dbReference>
<dbReference type="InterPro" id="IPR001584">
    <property type="entry name" value="Integrase_cat-core"/>
</dbReference>
<protein>
    <recommendedName>
        <fullName evidence="1">RNA-directed DNA polymerase</fullName>
        <ecNumber evidence="1">2.7.7.49</ecNumber>
    </recommendedName>
</protein>
<keyword evidence="8" id="KW-1185">Reference proteome</keyword>
<keyword evidence="5" id="KW-0255">Endonuclease</keyword>
<dbReference type="InterPro" id="IPR043502">
    <property type="entry name" value="DNA/RNA_pol_sf"/>
</dbReference>
<dbReference type="PROSITE" id="PS50994">
    <property type="entry name" value="INTEGRASE"/>
    <property type="match status" value="1"/>
</dbReference>
<dbReference type="GO" id="GO:0015074">
    <property type="term" value="P:DNA integration"/>
    <property type="evidence" value="ECO:0007669"/>
    <property type="project" value="InterPro"/>
</dbReference>
<gene>
    <name evidence="7" type="ORF">NQ315_016756</name>
</gene>
<evidence type="ECO:0000256" key="3">
    <source>
        <dbReference type="ARBA" id="ARBA00022695"/>
    </source>
</evidence>
<dbReference type="Gene3D" id="2.40.70.10">
    <property type="entry name" value="Acid Proteases"/>
    <property type="match status" value="1"/>
</dbReference>
<evidence type="ECO:0000313" key="7">
    <source>
        <dbReference type="EMBL" id="KAJ8912067.1"/>
    </source>
</evidence>
<evidence type="ECO:0000313" key="8">
    <source>
        <dbReference type="Proteomes" id="UP001159042"/>
    </source>
</evidence>
<dbReference type="SUPFAM" id="SSF56672">
    <property type="entry name" value="DNA/RNA polymerases"/>
    <property type="match status" value="1"/>
</dbReference>
<dbReference type="PANTHER" id="PTHR37984">
    <property type="entry name" value="PROTEIN CBG26694"/>
    <property type="match status" value="1"/>
</dbReference>
<dbReference type="GO" id="GO:0042575">
    <property type="term" value="C:DNA polymerase complex"/>
    <property type="evidence" value="ECO:0007669"/>
    <property type="project" value="UniProtKB-ARBA"/>
</dbReference>
<evidence type="ECO:0000256" key="4">
    <source>
        <dbReference type="ARBA" id="ARBA00022722"/>
    </source>
</evidence>
<dbReference type="InterPro" id="IPR041588">
    <property type="entry name" value="Integrase_H2C2"/>
</dbReference>
<dbReference type="AlphaFoldDB" id="A0AAV8VDJ4"/>
<reference evidence="7 8" key="1">
    <citation type="journal article" date="2023" name="Insect Mol. Biol.">
        <title>Genome sequencing provides insights into the evolution of gene families encoding plant cell wall-degrading enzymes in longhorned beetles.</title>
        <authorList>
            <person name="Shin N.R."/>
            <person name="Okamura Y."/>
            <person name="Kirsch R."/>
            <person name="Pauchet Y."/>
        </authorList>
    </citation>
    <scope>NUCLEOTIDE SEQUENCE [LARGE SCALE GENOMIC DNA]</scope>
    <source>
        <strain evidence="7">EAD_L_NR</strain>
    </source>
</reference>
<dbReference type="Pfam" id="PF17921">
    <property type="entry name" value="Integrase_H2C2"/>
    <property type="match status" value="1"/>
</dbReference>
<keyword evidence="2" id="KW-0808">Transferase</keyword>
<dbReference type="SUPFAM" id="SSF53098">
    <property type="entry name" value="Ribonuclease H-like"/>
    <property type="match status" value="1"/>
</dbReference>
<dbReference type="GO" id="GO:0003676">
    <property type="term" value="F:nucleic acid binding"/>
    <property type="evidence" value="ECO:0007669"/>
    <property type="project" value="InterPro"/>
</dbReference>
<dbReference type="EC" id="2.7.7.49" evidence="1"/>
<dbReference type="EMBL" id="JANEYG010000149">
    <property type="protein sequence ID" value="KAJ8912067.1"/>
    <property type="molecule type" value="Genomic_DNA"/>
</dbReference>
<dbReference type="InterPro" id="IPR021109">
    <property type="entry name" value="Peptidase_aspartic_dom_sf"/>
</dbReference>
<evidence type="ECO:0000256" key="2">
    <source>
        <dbReference type="ARBA" id="ARBA00022679"/>
    </source>
</evidence>
<dbReference type="Pfam" id="PF00665">
    <property type="entry name" value="rve"/>
    <property type="match status" value="1"/>
</dbReference>
<sequence length="534" mass="62986">MSINKLTLIGANNKKLFDINKAINAELQISDTKLCCQFVIVPQLNVDVILGNDELLKHKIVIDYGKRIIEIENKQINLQIVEENVNFESDEYYYCKENEFNIDKIELNCDEEYKGKIKGMLYKYERLVNSETRFAKRYTHHIEVKDITHFKIKTYPIPYRFKDDVRKEIEVLLQQGIIETSDTPFINPIVVVKKKNGDIRICLDARIINRCSIPQYEKPISIEAILGRITRGIFSLATILDDQENLMDEQKRKLEQKDKIWIKKLGDTELYAVTDELTQNLATQIHTHYGHIGTGKTWKIYRENYYNKHDKTLIHNAIKKCHLCQLGKEKNKHLHGIPQSNIPQAPRHTIAIDFISNIIPSYNNNKHIFVTVDVYSKYITTHPCRKTNTNTVIRILKRYIQEHGHFIQCIMDNATYFQSTRLKNFLHKHNITPKYTSIRHPQSNVAERYIKEIIKYLRLLVHHEQPTWEEKLLDVEYYINNIPNESTGESPIQIFKNTPPDRPWIQQHHTDYDSLIHRMNERKVVPVEIDKNFA</sequence>
<accession>A0AAV8VDJ4</accession>
<dbReference type="Gene3D" id="3.30.420.10">
    <property type="entry name" value="Ribonuclease H-like superfamily/Ribonuclease H"/>
    <property type="match status" value="1"/>
</dbReference>
<comment type="caution">
    <text evidence="7">The sequence shown here is derived from an EMBL/GenBank/DDBJ whole genome shotgun (WGS) entry which is preliminary data.</text>
</comment>
<keyword evidence="5" id="KW-0378">Hydrolase</keyword>
<dbReference type="GO" id="GO:0004519">
    <property type="term" value="F:endonuclease activity"/>
    <property type="evidence" value="ECO:0007669"/>
    <property type="project" value="UniProtKB-KW"/>
</dbReference>
<evidence type="ECO:0000256" key="1">
    <source>
        <dbReference type="ARBA" id="ARBA00012493"/>
    </source>
</evidence>
<dbReference type="Proteomes" id="UP001159042">
    <property type="component" value="Unassembled WGS sequence"/>
</dbReference>
<dbReference type="InterPro" id="IPR012337">
    <property type="entry name" value="RNaseH-like_sf"/>
</dbReference>
<dbReference type="Gene3D" id="1.10.340.70">
    <property type="match status" value="1"/>
</dbReference>
<evidence type="ECO:0000256" key="5">
    <source>
        <dbReference type="ARBA" id="ARBA00022759"/>
    </source>
</evidence>
<dbReference type="Gene3D" id="3.30.70.270">
    <property type="match status" value="1"/>
</dbReference>
<dbReference type="PANTHER" id="PTHR37984:SF5">
    <property type="entry name" value="PROTEIN NYNRIN-LIKE"/>
    <property type="match status" value="1"/>
</dbReference>